<feature type="domain" description="Peptidase M13 N-terminal" evidence="1">
    <location>
        <begin position="49"/>
        <end position="372"/>
    </location>
</feature>
<dbReference type="Gene3D" id="1.10.1380.10">
    <property type="entry name" value="Neutral endopeptidase , domain2"/>
    <property type="match status" value="1"/>
</dbReference>
<sequence>MKKTLLLTGLSLGLMACHQDAVKEQPVVMAEKVNSGITLKNMDKNVRAQDDFYQHVNGKWLREFELPADKSNYGGFTKLAELSRERVQTIINDVSKTDNAQGSSEQKIADIYRSFMDAEAINAKGLTPLKSELAKIDAINSRADLSEYMGYADIYGSSPLSMYVYIDQKKSDEHIVYVGQSGLGLPNRDYYFKDDEKSQNIRDKYQQHIANMFTLAGIKQPEAAMKTVYAIEKDLATGHWTPIQNRDRDKTYNKMNFAEFTSKVPNVNWGAWLTHTMIEQPEQLVVTQPSYLDTLNEVIGNYSVEDWQNYYKWHMLSSYARYLRADFEAEKFAFYGTVLSGTTEQEPRWKRGVDLVNGLAGELVGKVYVKSY</sequence>
<dbReference type="Pfam" id="PF05649">
    <property type="entry name" value="Peptidase_M13_N"/>
    <property type="match status" value="1"/>
</dbReference>
<organism evidence="2">
    <name type="scientific">hydrothermal vent metagenome</name>
    <dbReference type="NCBI Taxonomy" id="652676"/>
    <lineage>
        <taxon>unclassified sequences</taxon>
        <taxon>metagenomes</taxon>
        <taxon>ecological metagenomes</taxon>
    </lineage>
</organism>
<dbReference type="PANTHER" id="PTHR11733">
    <property type="entry name" value="ZINC METALLOPROTEASE FAMILY M13 NEPRILYSIN-RELATED"/>
    <property type="match status" value="1"/>
</dbReference>
<dbReference type="GO" id="GO:0004222">
    <property type="term" value="F:metalloendopeptidase activity"/>
    <property type="evidence" value="ECO:0007669"/>
    <property type="project" value="InterPro"/>
</dbReference>
<dbReference type="InterPro" id="IPR024079">
    <property type="entry name" value="MetalloPept_cat_dom_sf"/>
</dbReference>
<dbReference type="SUPFAM" id="SSF55486">
    <property type="entry name" value="Metalloproteases ('zincins'), catalytic domain"/>
    <property type="match status" value="1"/>
</dbReference>
<dbReference type="InterPro" id="IPR042089">
    <property type="entry name" value="Peptidase_M13_dom_2"/>
</dbReference>
<dbReference type="EMBL" id="UOFA01000357">
    <property type="protein sequence ID" value="VAW47657.1"/>
    <property type="molecule type" value="Genomic_DNA"/>
</dbReference>
<protein>
    <submittedName>
        <fullName evidence="2">Peptidase, M13 family</fullName>
    </submittedName>
</protein>
<accession>A0A3B0WAF3</accession>
<dbReference type="PROSITE" id="PS51257">
    <property type="entry name" value="PROKAR_LIPOPROTEIN"/>
    <property type="match status" value="1"/>
</dbReference>
<reference evidence="2" key="1">
    <citation type="submission" date="2018-06" db="EMBL/GenBank/DDBJ databases">
        <authorList>
            <person name="Zhirakovskaya E."/>
        </authorList>
    </citation>
    <scope>NUCLEOTIDE SEQUENCE</scope>
</reference>
<dbReference type="GO" id="GO:0005886">
    <property type="term" value="C:plasma membrane"/>
    <property type="evidence" value="ECO:0007669"/>
    <property type="project" value="TreeGrafter"/>
</dbReference>
<dbReference type="InterPro" id="IPR008753">
    <property type="entry name" value="Peptidase_M13_N"/>
</dbReference>
<proteinExistence type="predicted"/>
<gene>
    <name evidence="2" type="ORF">MNBD_GAMMA02-993</name>
</gene>
<evidence type="ECO:0000259" key="1">
    <source>
        <dbReference type="Pfam" id="PF05649"/>
    </source>
</evidence>
<name>A0A3B0WAF3_9ZZZZ</name>
<dbReference type="AlphaFoldDB" id="A0A3B0WAF3"/>
<evidence type="ECO:0000313" key="2">
    <source>
        <dbReference type="EMBL" id="VAW47657.1"/>
    </source>
</evidence>
<dbReference type="PROSITE" id="PS51885">
    <property type="entry name" value="NEPRILYSIN"/>
    <property type="match status" value="1"/>
</dbReference>
<dbReference type="InterPro" id="IPR000718">
    <property type="entry name" value="Peptidase_M13"/>
</dbReference>
<feature type="non-terminal residue" evidence="2">
    <location>
        <position position="372"/>
    </location>
</feature>
<dbReference type="CDD" id="cd08662">
    <property type="entry name" value="M13"/>
    <property type="match status" value="1"/>
</dbReference>
<dbReference type="Gene3D" id="3.40.390.10">
    <property type="entry name" value="Collagenase (Catalytic Domain)"/>
    <property type="match status" value="1"/>
</dbReference>
<dbReference type="GO" id="GO:0016485">
    <property type="term" value="P:protein processing"/>
    <property type="evidence" value="ECO:0007669"/>
    <property type="project" value="TreeGrafter"/>
</dbReference>
<dbReference type="PANTHER" id="PTHR11733:SF167">
    <property type="entry name" value="FI17812P1-RELATED"/>
    <property type="match status" value="1"/>
</dbReference>